<dbReference type="GO" id="GO:0045271">
    <property type="term" value="C:respiratory chain complex I"/>
    <property type="evidence" value="ECO:0007669"/>
    <property type="project" value="InterPro"/>
</dbReference>
<dbReference type="Proteomes" id="UP000248795">
    <property type="component" value="Unassembled WGS sequence"/>
</dbReference>
<proteinExistence type="predicted"/>
<evidence type="ECO:0000313" key="3">
    <source>
        <dbReference type="Proteomes" id="UP000248795"/>
    </source>
</evidence>
<dbReference type="InterPro" id="IPR007763">
    <property type="entry name" value="NDUFA12"/>
</dbReference>
<keyword evidence="2" id="KW-0830">Ubiquinone</keyword>
<dbReference type="PANTHER" id="PTHR12910:SF2">
    <property type="entry name" value="NADH DEHYDROGENASE [UBIQUINONE] 1 ALPHA SUBCOMPLEX SUBUNIT 12"/>
    <property type="match status" value="1"/>
</dbReference>
<gene>
    <name evidence="2" type="ORF">DK847_13515</name>
</gene>
<comment type="caution">
    <text evidence="2">The sequence shown here is derived from an EMBL/GenBank/DDBJ whole genome shotgun (WGS) entry which is preliminary data.</text>
</comment>
<protein>
    <submittedName>
        <fullName evidence="2">NADH:ubiquinone oxidoreductase subunit NDUFA12</fullName>
    </submittedName>
</protein>
<dbReference type="RefSeq" id="WP_111199054.1">
    <property type="nucleotide sequence ID" value="NZ_QKVK01000006.1"/>
</dbReference>
<dbReference type="EMBL" id="QKVK01000006">
    <property type="protein sequence ID" value="PZF76217.1"/>
    <property type="molecule type" value="Genomic_DNA"/>
</dbReference>
<sequence length="132" mass="15398">MLFLKQLFTWWNGQTLNTRFYTWRKGNYVGADQFGNKYYRAKSALPQSIAERRWVVYNGYSEASSIPPGWHGWMHHRTDVPPTEENYTPREWQKPYVPNQTGTPNAYRPKGSILSGAKPAPRAADYSAWRPE</sequence>
<dbReference type="NCBIfam" id="NF006040">
    <property type="entry name" value="PRK08183.1"/>
    <property type="match status" value="1"/>
</dbReference>
<evidence type="ECO:0000256" key="1">
    <source>
        <dbReference type="SAM" id="MobiDB-lite"/>
    </source>
</evidence>
<dbReference type="GO" id="GO:0006979">
    <property type="term" value="P:response to oxidative stress"/>
    <property type="evidence" value="ECO:0007669"/>
    <property type="project" value="TreeGrafter"/>
</dbReference>
<dbReference type="PANTHER" id="PTHR12910">
    <property type="entry name" value="NADH-UBIQUINONE OXIDOREDUCTASE SUBUNIT B17.2"/>
    <property type="match status" value="1"/>
</dbReference>
<feature type="region of interest" description="Disordered" evidence="1">
    <location>
        <begin position="82"/>
        <end position="132"/>
    </location>
</feature>
<dbReference type="AlphaFoldDB" id="A0A2W2BJZ3"/>
<reference evidence="3" key="1">
    <citation type="submission" date="2018-06" db="EMBL/GenBank/DDBJ databases">
        <title>Aestuariibacter litoralis strain KCTC 52945T.</title>
        <authorList>
            <person name="Li X."/>
            <person name="Salam N."/>
            <person name="Li J.-L."/>
            <person name="Chen Y.-M."/>
            <person name="Yang Z.-W."/>
            <person name="Zhang L.-Y."/>
            <person name="Han M.-X."/>
            <person name="Xiao M."/>
            <person name="Li W.-J."/>
        </authorList>
    </citation>
    <scope>NUCLEOTIDE SEQUENCE [LARGE SCALE GENOMIC DNA]</scope>
    <source>
        <strain evidence="3">KCTC 52945</strain>
    </source>
</reference>
<organism evidence="2 3">
    <name type="scientific">Aestuariivirga litoralis</name>
    <dbReference type="NCBI Taxonomy" id="2650924"/>
    <lineage>
        <taxon>Bacteria</taxon>
        <taxon>Pseudomonadati</taxon>
        <taxon>Pseudomonadota</taxon>
        <taxon>Alphaproteobacteria</taxon>
        <taxon>Hyphomicrobiales</taxon>
        <taxon>Aestuariivirgaceae</taxon>
        <taxon>Aestuariivirga</taxon>
    </lineage>
</organism>
<evidence type="ECO:0000313" key="2">
    <source>
        <dbReference type="EMBL" id="PZF76217.1"/>
    </source>
</evidence>
<name>A0A2W2BJZ3_9HYPH</name>
<dbReference type="Pfam" id="PF05071">
    <property type="entry name" value="NDUFA12"/>
    <property type="match status" value="1"/>
</dbReference>
<accession>A0A2W2BJZ3</accession>
<keyword evidence="3" id="KW-1185">Reference proteome</keyword>